<dbReference type="Proteomes" id="UP000503399">
    <property type="component" value="Chromosome"/>
</dbReference>
<dbReference type="KEGG" id="hfv:R50_1600"/>
<keyword evidence="2" id="KW-1185">Reference proteome</keyword>
<dbReference type="EMBL" id="LR778114">
    <property type="protein sequence ID" value="CAB1129101.1"/>
    <property type="molecule type" value="Genomic_DNA"/>
</dbReference>
<dbReference type="AlphaFoldDB" id="A0A6F8ZI17"/>
<evidence type="ECO:0000313" key="1">
    <source>
        <dbReference type="EMBL" id="CAB1129101.1"/>
    </source>
</evidence>
<evidence type="ECO:0000313" key="2">
    <source>
        <dbReference type="Proteomes" id="UP000503399"/>
    </source>
</evidence>
<gene>
    <name evidence="1" type="ORF">R50_1600</name>
</gene>
<proteinExistence type="predicted"/>
<reference evidence="1 2" key="1">
    <citation type="submission" date="2020-02" db="EMBL/GenBank/DDBJ databases">
        <authorList>
            <person name="Hogendoorn C."/>
        </authorList>
    </citation>
    <scope>NUCLEOTIDE SEQUENCE [LARGE SCALE GENOMIC DNA]</scope>
    <source>
        <strain evidence="1">R501</strain>
    </source>
</reference>
<organism evidence="1 2">
    <name type="scientific">Candidatus Hydrogenisulfobacillus filiaventi</name>
    <dbReference type="NCBI Taxonomy" id="2707344"/>
    <lineage>
        <taxon>Bacteria</taxon>
        <taxon>Bacillati</taxon>
        <taxon>Bacillota</taxon>
        <taxon>Clostridia</taxon>
        <taxon>Eubacteriales</taxon>
        <taxon>Clostridiales Family XVII. Incertae Sedis</taxon>
        <taxon>Candidatus Hydrogenisulfobacillus</taxon>
    </lineage>
</organism>
<protein>
    <submittedName>
        <fullName evidence="1">Uncharacterized protein</fullName>
    </submittedName>
</protein>
<accession>A0A6F8ZI17</accession>
<name>A0A6F8ZI17_9FIRM</name>
<sequence length="45" mass="4563">MQAVKAVLASDPDLTSITRLLSGVEPVVAGLVRGKVTLWGSAGQA</sequence>